<dbReference type="AlphaFoldDB" id="A0A6A6IH18"/>
<reference evidence="1" key="1">
    <citation type="journal article" date="2020" name="Stud. Mycol.">
        <title>101 Dothideomycetes genomes: a test case for predicting lifestyles and emergence of pathogens.</title>
        <authorList>
            <person name="Haridas S."/>
            <person name="Albert R."/>
            <person name="Binder M."/>
            <person name="Bloem J."/>
            <person name="Labutti K."/>
            <person name="Salamov A."/>
            <person name="Andreopoulos B."/>
            <person name="Baker S."/>
            <person name="Barry K."/>
            <person name="Bills G."/>
            <person name="Bluhm B."/>
            <person name="Cannon C."/>
            <person name="Castanera R."/>
            <person name="Culley D."/>
            <person name="Daum C."/>
            <person name="Ezra D."/>
            <person name="Gonzalez J."/>
            <person name="Henrissat B."/>
            <person name="Kuo A."/>
            <person name="Liang C."/>
            <person name="Lipzen A."/>
            <person name="Lutzoni F."/>
            <person name="Magnuson J."/>
            <person name="Mondo S."/>
            <person name="Nolan M."/>
            <person name="Ohm R."/>
            <person name="Pangilinan J."/>
            <person name="Park H.-J."/>
            <person name="Ramirez L."/>
            <person name="Alfaro M."/>
            <person name="Sun H."/>
            <person name="Tritt A."/>
            <person name="Yoshinaga Y."/>
            <person name="Zwiers L.-H."/>
            <person name="Turgeon B."/>
            <person name="Goodwin S."/>
            <person name="Spatafora J."/>
            <person name="Crous P."/>
            <person name="Grigoriev I."/>
        </authorList>
    </citation>
    <scope>NUCLEOTIDE SEQUENCE</scope>
    <source>
        <strain evidence="1">CBS 122368</strain>
    </source>
</reference>
<gene>
    <name evidence="1" type="ORF">BU26DRAFT_563787</name>
</gene>
<dbReference type="EMBL" id="ML987194">
    <property type="protein sequence ID" value="KAF2249894.1"/>
    <property type="molecule type" value="Genomic_DNA"/>
</dbReference>
<dbReference type="PANTHER" id="PTHR35897">
    <property type="entry name" value="METHYLTRANSFERASE AUSD"/>
    <property type="match status" value="1"/>
</dbReference>
<evidence type="ECO:0000313" key="2">
    <source>
        <dbReference type="Proteomes" id="UP000800094"/>
    </source>
</evidence>
<dbReference type="Proteomes" id="UP000800094">
    <property type="component" value="Unassembled WGS sequence"/>
</dbReference>
<sequence>MTSSSSDVLKNTQPSKDLAWWVPNIDHKITPEVRLAIFCTYEISQSMCSSSVLQVRQVLETYSNIAPDDVVDHVYAIREKAWSIRPWPCTGIGNFFAPTLPKLSCYAEILSRIKSGGKILDLGCYCGTDLRRLALDGCPQENLYGTDLINHWDLGFALYRDEHKFHATYVEADFLHPNTELLGLAGKVDAFSTIHFLHNWDWETQLKAATAMCSLSTLGNKVVGAQVGTQSKDSTKWIREGGQEGFKAQSVESFARLWEVAGGMTGTKWETDAEIRDWEVFGYRREETKYLGEGAGILEFAVTRVE</sequence>
<dbReference type="PANTHER" id="PTHR35897:SF2">
    <property type="entry name" value="METHYLTRANSFERASE DOMAIN-CONTAINING PROTEIN"/>
    <property type="match status" value="1"/>
</dbReference>
<evidence type="ECO:0000313" key="1">
    <source>
        <dbReference type="EMBL" id="KAF2249894.1"/>
    </source>
</evidence>
<dbReference type="InterPro" id="IPR051654">
    <property type="entry name" value="Meroterpenoid_MTases"/>
</dbReference>
<proteinExistence type="predicted"/>
<organism evidence="1 2">
    <name type="scientific">Trematosphaeria pertusa</name>
    <dbReference type="NCBI Taxonomy" id="390896"/>
    <lineage>
        <taxon>Eukaryota</taxon>
        <taxon>Fungi</taxon>
        <taxon>Dikarya</taxon>
        <taxon>Ascomycota</taxon>
        <taxon>Pezizomycotina</taxon>
        <taxon>Dothideomycetes</taxon>
        <taxon>Pleosporomycetidae</taxon>
        <taxon>Pleosporales</taxon>
        <taxon>Massarineae</taxon>
        <taxon>Trematosphaeriaceae</taxon>
        <taxon>Trematosphaeria</taxon>
    </lineage>
</organism>
<dbReference type="Gene3D" id="3.40.50.150">
    <property type="entry name" value="Vaccinia Virus protein VP39"/>
    <property type="match status" value="1"/>
</dbReference>
<evidence type="ECO:0008006" key="3">
    <source>
        <dbReference type="Google" id="ProtNLM"/>
    </source>
</evidence>
<dbReference type="RefSeq" id="XP_033684898.1">
    <property type="nucleotide sequence ID" value="XM_033833207.1"/>
</dbReference>
<dbReference type="OrthoDB" id="2094832at2759"/>
<dbReference type="SUPFAM" id="SSF53335">
    <property type="entry name" value="S-adenosyl-L-methionine-dependent methyltransferases"/>
    <property type="match status" value="1"/>
</dbReference>
<name>A0A6A6IH18_9PLEO</name>
<dbReference type="GeneID" id="54586537"/>
<accession>A0A6A6IH18</accession>
<dbReference type="InterPro" id="IPR029063">
    <property type="entry name" value="SAM-dependent_MTases_sf"/>
</dbReference>
<keyword evidence="2" id="KW-1185">Reference proteome</keyword>
<protein>
    <recommendedName>
        <fullName evidence="3">Methyltransferase domain-containing protein</fullName>
    </recommendedName>
</protein>